<organism evidence="2 3">
    <name type="scientific">Catenulispora pinistramenti</name>
    <dbReference type="NCBI Taxonomy" id="2705254"/>
    <lineage>
        <taxon>Bacteria</taxon>
        <taxon>Bacillati</taxon>
        <taxon>Actinomycetota</taxon>
        <taxon>Actinomycetes</taxon>
        <taxon>Catenulisporales</taxon>
        <taxon>Catenulisporaceae</taxon>
        <taxon>Catenulispora</taxon>
    </lineage>
</organism>
<dbReference type="NCBIfam" id="TIGR03930">
    <property type="entry name" value="WXG100_ESAT6"/>
    <property type="match status" value="1"/>
</dbReference>
<dbReference type="InterPro" id="IPR036689">
    <property type="entry name" value="ESAT-6-like_sf"/>
</dbReference>
<evidence type="ECO:0000256" key="1">
    <source>
        <dbReference type="RuleBase" id="RU362001"/>
    </source>
</evidence>
<dbReference type="SUPFAM" id="SSF140453">
    <property type="entry name" value="EsxAB dimer-like"/>
    <property type="match status" value="1"/>
</dbReference>
<gene>
    <name evidence="2" type="ORF">KGQ19_08075</name>
</gene>
<dbReference type="Proteomes" id="UP000730482">
    <property type="component" value="Unassembled WGS sequence"/>
</dbReference>
<dbReference type="Gene3D" id="1.10.287.1060">
    <property type="entry name" value="ESAT-6-like"/>
    <property type="match status" value="1"/>
</dbReference>
<evidence type="ECO:0000313" key="2">
    <source>
        <dbReference type="EMBL" id="MBS2546824.1"/>
    </source>
</evidence>
<comment type="caution">
    <text evidence="2">The sequence shown here is derived from an EMBL/GenBank/DDBJ whole genome shotgun (WGS) entry which is preliminary data.</text>
</comment>
<evidence type="ECO:0000313" key="3">
    <source>
        <dbReference type="Proteomes" id="UP000730482"/>
    </source>
</evidence>
<name>A0ABS5KLB2_9ACTN</name>
<dbReference type="Pfam" id="PF06013">
    <property type="entry name" value="WXG100"/>
    <property type="match status" value="1"/>
</dbReference>
<accession>A0ABS5KLB2</accession>
<keyword evidence="3" id="KW-1185">Reference proteome</keyword>
<protein>
    <recommendedName>
        <fullName evidence="1">ESAT-6-like protein</fullName>
    </recommendedName>
</protein>
<proteinExistence type="inferred from homology"/>
<dbReference type="EMBL" id="JAAFYZ010000018">
    <property type="protein sequence ID" value="MBS2546824.1"/>
    <property type="molecule type" value="Genomic_DNA"/>
</dbReference>
<dbReference type="InterPro" id="IPR010310">
    <property type="entry name" value="T7SS_ESAT-6-like"/>
</dbReference>
<sequence>MAFAIQFNGVDDTISALQKVSTELQSELQSLDSDLKGMLASWSGAAQDEYHICQTAWDNDAKRMQELLTRASMTLGNVNENFKSTESRVKNSWTLGK</sequence>
<reference evidence="2 3" key="1">
    <citation type="submission" date="2020-02" db="EMBL/GenBank/DDBJ databases">
        <title>Acidophilic actinobacteria isolated from forest soil.</title>
        <authorList>
            <person name="Golinska P."/>
        </authorList>
    </citation>
    <scope>NUCLEOTIDE SEQUENCE [LARGE SCALE GENOMIC DNA]</scope>
    <source>
        <strain evidence="2 3">NL8</strain>
    </source>
</reference>
<comment type="similarity">
    <text evidence="1">Belongs to the WXG100 family.</text>
</comment>
<dbReference type="RefSeq" id="WP_212008467.1">
    <property type="nucleotide sequence ID" value="NZ_JAAFYZ010000018.1"/>
</dbReference>